<feature type="compositionally biased region" description="Polar residues" evidence="7">
    <location>
        <begin position="29"/>
        <end position="38"/>
    </location>
</feature>
<evidence type="ECO:0000256" key="1">
    <source>
        <dbReference type="ARBA" id="ARBA00022490"/>
    </source>
</evidence>
<comment type="similarity">
    <text evidence="5 6">Belongs to the XseA family.</text>
</comment>
<dbReference type="InterPro" id="IPR003753">
    <property type="entry name" value="Exonuc_VII_L"/>
</dbReference>
<evidence type="ECO:0000256" key="4">
    <source>
        <dbReference type="ARBA" id="ARBA00022839"/>
    </source>
</evidence>
<keyword evidence="3 5" id="KW-0378">Hydrolase</keyword>
<dbReference type="Pfam" id="PF13742">
    <property type="entry name" value="tRNA_anti_2"/>
    <property type="match status" value="1"/>
</dbReference>
<comment type="catalytic activity">
    <reaction evidence="5 6">
        <text>Exonucleolytic cleavage in either 5'- to 3'- or 3'- to 5'-direction to yield nucleoside 5'-phosphates.</text>
        <dbReference type="EC" id="3.1.11.6"/>
    </reaction>
</comment>
<feature type="region of interest" description="Disordered" evidence="7">
    <location>
        <begin position="1"/>
        <end position="47"/>
    </location>
</feature>
<feature type="domain" description="OB-fold nucleic acid binding" evidence="9">
    <location>
        <begin position="63"/>
        <end position="154"/>
    </location>
</feature>
<accession>A0A5C6C684</accession>
<dbReference type="AlphaFoldDB" id="A0A5C6C684"/>
<dbReference type="GO" id="GO:0006308">
    <property type="term" value="P:DNA catabolic process"/>
    <property type="evidence" value="ECO:0007669"/>
    <property type="project" value="UniProtKB-UniRule"/>
</dbReference>
<proteinExistence type="inferred from homology"/>
<keyword evidence="2 5" id="KW-0540">Nuclease</keyword>
<dbReference type="EC" id="3.1.11.6" evidence="5"/>
<organism evidence="10 11">
    <name type="scientific">Allorhodopirellula heiligendammensis</name>
    <dbReference type="NCBI Taxonomy" id="2714739"/>
    <lineage>
        <taxon>Bacteria</taxon>
        <taxon>Pseudomonadati</taxon>
        <taxon>Planctomycetota</taxon>
        <taxon>Planctomycetia</taxon>
        <taxon>Pirellulales</taxon>
        <taxon>Pirellulaceae</taxon>
        <taxon>Allorhodopirellula</taxon>
    </lineage>
</organism>
<keyword evidence="1 5" id="KW-0963">Cytoplasm</keyword>
<dbReference type="GO" id="GO:0005737">
    <property type="term" value="C:cytoplasm"/>
    <property type="evidence" value="ECO:0007669"/>
    <property type="project" value="UniProtKB-SubCell"/>
</dbReference>
<dbReference type="HAMAP" id="MF_00378">
    <property type="entry name" value="Exonuc_7_L"/>
    <property type="match status" value="1"/>
</dbReference>
<dbReference type="GO" id="GO:0003676">
    <property type="term" value="F:nucleic acid binding"/>
    <property type="evidence" value="ECO:0007669"/>
    <property type="project" value="InterPro"/>
</dbReference>
<gene>
    <name evidence="5 10" type="primary">xseA</name>
    <name evidence="10" type="ORF">Poly21_17800</name>
</gene>
<keyword evidence="4 5" id="KW-0269">Exonuclease</keyword>
<comment type="subunit">
    <text evidence="5">Heterooligomer composed of large and small subunits.</text>
</comment>
<dbReference type="GO" id="GO:0008855">
    <property type="term" value="F:exodeoxyribonuclease VII activity"/>
    <property type="evidence" value="ECO:0007669"/>
    <property type="project" value="UniProtKB-UniRule"/>
</dbReference>
<dbReference type="NCBIfam" id="TIGR00237">
    <property type="entry name" value="xseA"/>
    <property type="match status" value="1"/>
</dbReference>
<dbReference type="InterPro" id="IPR020579">
    <property type="entry name" value="Exonuc_VII_lsu_C"/>
</dbReference>
<dbReference type="Proteomes" id="UP000319908">
    <property type="component" value="Unassembled WGS sequence"/>
</dbReference>
<comment type="function">
    <text evidence="5">Bidirectionally degrades single-stranded DNA into large acid-insoluble oligonucleotides, which are then degraded further into small acid-soluble oligonucleotides.</text>
</comment>
<comment type="subcellular location">
    <subcellularLocation>
        <location evidence="5 6">Cytoplasm</location>
    </subcellularLocation>
</comment>
<evidence type="ECO:0000259" key="9">
    <source>
        <dbReference type="Pfam" id="PF13742"/>
    </source>
</evidence>
<evidence type="ECO:0000256" key="5">
    <source>
        <dbReference type="HAMAP-Rule" id="MF_00378"/>
    </source>
</evidence>
<evidence type="ECO:0000256" key="3">
    <source>
        <dbReference type="ARBA" id="ARBA00022801"/>
    </source>
</evidence>
<dbReference type="RefSeq" id="WP_146406383.1">
    <property type="nucleotide sequence ID" value="NZ_SJPU01000001.1"/>
</dbReference>
<comment type="caution">
    <text evidence="10">The sequence shown here is derived from an EMBL/GenBank/DDBJ whole genome shotgun (WGS) entry which is preliminary data.</text>
</comment>
<keyword evidence="11" id="KW-1185">Reference proteome</keyword>
<protein>
    <recommendedName>
        <fullName evidence="5">Exodeoxyribonuclease 7 large subunit</fullName>
        <ecNumber evidence="5">3.1.11.6</ecNumber>
    </recommendedName>
    <alternativeName>
        <fullName evidence="5">Exodeoxyribonuclease VII large subunit</fullName>
        <shortName evidence="5">Exonuclease VII large subunit</shortName>
    </alternativeName>
</protein>
<evidence type="ECO:0000259" key="8">
    <source>
        <dbReference type="Pfam" id="PF02601"/>
    </source>
</evidence>
<feature type="domain" description="Exonuclease VII large subunit C-terminal" evidence="8">
    <location>
        <begin position="179"/>
        <end position="400"/>
    </location>
</feature>
<evidence type="ECO:0000256" key="6">
    <source>
        <dbReference type="RuleBase" id="RU004355"/>
    </source>
</evidence>
<dbReference type="GO" id="GO:0009318">
    <property type="term" value="C:exodeoxyribonuclease VII complex"/>
    <property type="evidence" value="ECO:0007669"/>
    <property type="project" value="UniProtKB-UniRule"/>
</dbReference>
<dbReference type="PANTHER" id="PTHR30008">
    <property type="entry name" value="EXODEOXYRIBONUCLEASE 7 LARGE SUBUNIT"/>
    <property type="match status" value="1"/>
</dbReference>
<dbReference type="PANTHER" id="PTHR30008:SF0">
    <property type="entry name" value="EXODEOXYRIBONUCLEASE 7 LARGE SUBUNIT"/>
    <property type="match status" value="1"/>
</dbReference>
<dbReference type="OrthoDB" id="9802795at2"/>
<dbReference type="CDD" id="cd04489">
    <property type="entry name" value="ExoVII_LU_OBF"/>
    <property type="match status" value="1"/>
</dbReference>
<reference evidence="10 11" key="1">
    <citation type="journal article" date="2020" name="Antonie Van Leeuwenhoek">
        <title>Rhodopirellula heiligendammensis sp. nov., Rhodopirellula pilleata sp. nov., and Rhodopirellula solitaria sp. nov. isolated from natural or artificial marine surfaces in Northern Germany and California, USA, and emended description of the genus Rhodopirellula.</title>
        <authorList>
            <person name="Kallscheuer N."/>
            <person name="Wiegand S."/>
            <person name="Jogler M."/>
            <person name="Boedeker C."/>
            <person name="Peeters S.H."/>
            <person name="Rast P."/>
            <person name="Heuer A."/>
            <person name="Jetten M.S.M."/>
            <person name="Rohde M."/>
            <person name="Jogler C."/>
        </authorList>
    </citation>
    <scope>NUCLEOTIDE SEQUENCE [LARGE SCALE GENOMIC DNA]</scope>
    <source>
        <strain evidence="10 11">Poly21</strain>
    </source>
</reference>
<name>A0A5C6C684_9BACT</name>
<dbReference type="Pfam" id="PF02601">
    <property type="entry name" value="Exonuc_VII_L"/>
    <property type="match status" value="1"/>
</dbReference>
<dbReference type="EMBL" id="SJPU01000001">
    <property type="protein sequence ID" value="TWU19605.1"/>
    <property type="molecule type" value="Genomic_DNA"/>
</dbReference>
<evidence type="ECO:0000313" key="10">
    <source>
        <dbReference type="EMBL" id="TWU19605.1"/>
    </source>
</evidence>
<sequence>MTGREQQLPFDFGGEDGSLDDGPPARPSTARSGIQKKSSPLKKSPRAKVAVKKPVAATAEEALSISEVTLRIKQAVESSLSSMWVAGEITDIARPRSGHLYFTLKDERSQLRGVMWRSVAERLPFDLDDGQSVLCFGDVEVYAARGTVQMVVRKCQPQGMGALQLALAQLQAKLESEGLFAVERKRVLPRLPRKIAIITSPTGAAIRDFLQAAAARHAGVEIVLIPASVQGPGSVEALISGIAVAHQLDPRPDVLIVSRGGGSLEDLWSFNDENFVRALARSRIPTVSAIGHEIDVTLSDLVADVRALTPTDAASRVLPDREVLVDVLEALAATMRRSLFQRIDGSRQRLGWIQSRPIFRNPFEIVHDRSRIVDELDERARALMWRRVEQQRSRLQQLTAAVSALSPLDVLARGYSVTQNEHGDVIRAVDAVQPGQVLRSRVLDGVIQSIVVENGDRSSAD</sequence>
<evidence type="ECO:0000256" key="2">
    <source>
        <dbReference type="ARBA" id="ARBA00022722"/>
    </source>
</evidence>
<evidence type="ECO:0000313" key="11">
    <source>
        <dbReference type="Proteomes" id="UP000319908"/>
    </source>
</evidence>
<evidence type="ECO:0000256" key="7">
    <source>
        <dbReference type="SAM" id="MobiDB-lite"/>
    </source>
</evidence>
<dbReference type="InterPro" id="IPR025824">
    <property type="entry name" value="OB-fold_nuc-bd_dom"/>
</dbReference>